<name>A0ABR4IN77_9EURO</name>
<evidence type="ECO:0000313" key="3">
    <source>
        <dbReference type="Proteomes" id="UP001610446"/>
    </source>
</evidence>
<keyword evidence="3" id="KW-1185">Reference proteome</keyword>
<dbReference type="Proteomes" id="UP001610446">
    <property type="component" value="Unassembled WGS sequence"/>
</dbReference>
<sequence>MDPRVHEMSGDGSSPVAGPDRFLTTTATEEPANTLVPHSVALGLTRAYAPGWRMPDALLELYQNWKDTGSDRSAFHFGYNLISGSVGRDRQRLLNASQVTDCIHAIWEEAIIRDEEKILPHYLELLRTQPSAADACDADHVVTEADEPIIQSELRKRPTALPDLLWNILRKYELIWEPLEELHSRFRHSLEVDLPDTTFSQGVARTLRALLILYPSTAGVRVMFVRCNAHTVNLAYQAEEDVFIKCTTTVNIFACQHVVEELYCHALTMVFGQPNRMWSGPSIWQLLQMAQQKLCQMACIVQVSRTDIARTLQVSFYTGHSLTYVDFHGA</sequence>
<evidence type="ECO:0000313" key="2">
    <source>
        <dbReference type="EMBL" id="KAL2829136.1"/>
    </source>
</evidence>
<protein>
    <submittedName>
        <fullName evidence="2">Uncharacterized protein</fullName>
    </submittedName>
</protein>
<proteinExistence type="predicted"/>
<organism evidence="2 3">
    <name type="scientific">Aspergillus pseudoustus</name>
    <dbReference type="NCBI Taxonomy" id="1810923"/>
    <lineage>
        <taxon>Eukaryota</taxon>
        <taxon>Fungi</taxon>
        <taxon>Dikarya</taxon>
        <taxon>Ascomycota</taxon>
        <taxon>Pezizomycotina</taxon>
        <taxon>Eurotiomycetes</taxon>
        <taxon>Eurotiomycetidae</taxon>
        <taxon>Eurotiales</taxon>
        <taxon>Aspergillaceae</taxon>
        <taxon>Aspergillus</taxon>
        <taxon>Aspergillus subgen. Nidulantes</taxon>
    </lineage>
</organism>
<dbReference type="EMBL" id="JBFXLU010000340">
    <property type="protein sequence ID" value="KAL2829136.1"/>
    <property type="molecule type" value="Genomic_DNA"/>
</dbReference>
<evidence type="ECO:0000256" key="1">
    <source>
        <dbReference type="SAM" id="MobiDB-lite"/>
    </source>
</evidence>
<gene>
    <name evidence="2" type="ORF">BJY01DRAFT_255096</name>
</gene>
<feature type="region of interest" description="Disordered" evidence="1">
    <location>
        <begin position="1"/>
        <end position="21"/>
    </location>
</feature>
<reference evidence="2 3" key="1">
    <citation type="submission" date="2024-07" db="EMBL/GenBank/DDBJ databases">
        <title>Section-level genome sequencing and comparative genomics of Aspergillus sections Usti and Cavernicolus.</title>
        <authorList>
            <consortium name="Lawrence Berkeley National Laboratory"/>
            <person name="Nybo J.L."/>
            <person name="Vesth T.C."/>
            <person name="Theobald S."/>
            <person name="Frisvad J.C."/>
            <person name="Larsen T.O."/>
            <person name="Kjaerboelling I."/>
            <person name="Rothschild-Mancinelli K."/>
            <person name="Lyhne E.K."/>
            <person name="Kogle M.E."/>
            <person name="Barry K."/>
            <person name="Clum A."/>
            <person name="Na H."/>
            <person name="Ledsgaard L."/>
            <person name="Lin J."/>
            <person name="Lipzen A."/>
            <person name="Kuo A."/>
            <person name="Riley R."/>
            <person name="Mondo S."/>
            <person name="Labutti K."/>
            <person name="Haridas S."/>
            <person name="Pangalinan J."/>
            <person name="Salamov A.A."/>
            <person name="Simmons B.A."/>
            <person name="Magnuson J.K."/>
            <person name="Chen J."/>
            <person name="Drula E."/>
            <person name="Henrissat B."/>
            <person name="Wiebenga A."/>
            <person name="Lubbers R.J."/>
            <person name="Gomes A.C."/>
            <person name="Makela M.R."/>
            <person name="Stajich J."/>
            <person name="Grigoriev I.V."/>
            <person name="Mortensen U.H."/>
            <person name="De Vries R.P."/>
            <person name="Baker S.E."/>
            <person name="Andersen M.R."/>
        </authorList>
    </citation>
    <scope>NUCLEOTIDE SEQUENCE [LARGE SCALE GENOMIC DNA]</scope>
    <source>
        <strain evidence="2 3">CBS 123904</strain>
    </source>
</reference>
<accession>A0ABR4IN77</accession>
<comment type="caution">
    <text evidence="2">The sequence shown here is derived from an EMBL/GenBank/DDBJ whole genome shotgun (WGS) entry which is preliminary data.</text>
</comment>